<keyword evidence="2" id="KW-1185">Reference proteome</keyword>
<dbReference type="AlphaFoldDB" id="A0A0V1KH55"/>
<reference evidence="1 2" key="1">
    <citation type="submission" date="2015-05" db="EMBL/GenBank/DDBJ databases">
        <title>Evolution of Trichinella species and genotypes.</title>
        <authorList>
            <person name="Korhonen P.K."/>
            <person name="Edoardo P."/>
            <person name="Giuseppe L.R."/>
            <person name="Gasser R.B."/>
        </authorList>
    </citation>
    <scope>NUCLEOTIDE SEQUENCE [LARGE SCALE GENOMIC DNA]</scope>
    <source>
        <strain evidence="1">ISS10</strain>
    </source>
</reference>
<organism evidence="1 2">
    <name type="scientific">Trichinella nativa</name>
    <dbReference type="NCBI Taxonomy" id="6335"/>
    <lineage>
        <taxon>Eukaryota</taxon>
        <taxon>Metazoa</taxon>
        <taxon>Ecdysozoa</taxon>
        <taxon>Nematoda</taxon>
        <taxon>Enoplea</taxon>
        <taxon>Dorylaimia</taxon>
        <taxon>Trichinellida</taxon>
        <taxon>Trichinellidae</taxon>
        <taxon>Trichinella</taxon>
    </lineage>
</organism>
<proteinExistence type="predicted"/>
<dbReference type="Proteomes" id="UP000054721">
    <property type="component" value="Unassembled WGS sequence"/>
</dbReference>
<dbReference type="EMBL" id="JYDW01002993">
    <property type="protein sequence ID" value="KRZ46530.1"/>
    <property type="molecule type" value="Genomic_DNA"/>
</dbReference>
<protein>
    <submittedName>
        <fullName evidence="1">Uncharacterized protein</fullName>
    </submittedName>
</protein>
<evidence type="ECO:0000313" key="2">
    <source>
        <dbReference type="Proteomes" id="UP000054721"/>
    </source>
</evidence>
<evidence type="ECO:0000313" key="1">
    <source>
        <dbReference type="EMBL" id="KRZ46530.1"/>
    </source>
</evidence>
<comment type="caution">
    <text evidence="1">The sequence shown here is derived from an EMBL/GenBank/DDBJ whole genome shotgun (WGS) entry which is preliminary data.</text>
</comment>
<gene>
    <name evidence="1" type="ORF">T02_12465</name>
</gene>
<sequence length="31" mass="3158">MPGVVVGASNISTSEEEVFGGLNMVGFVSWG</sequence>
<name>A0A0V1KH55_9BILA</name>
<accession>A0A0V1KH55</accession>